<evidence type="ECO:0000259" key="1">
    <source>
        <dbReference type="PROSITE" id="PS50994"/>
    </source>
</evidence>
<dbReference type="EnsemblMetazoa" id="SSS_7619s_mrna">
    <property type="protein sequence ID" value="KAF7490524.1"/>
    <property type="gene ID" value="SSS_7619"/>
</dbReference>
<reference evidence="3" key="3">
    <citation type="submission" date="2022-06" db="UniProtKB">
        <authorList>
            <consortium name="EnsemblMetazoa"/>
        </authorList>
    </citation>
    <scope>IDENTIFICATION</scope>
</reference>
<dbReference type="PROSITE" id="PS50994">
    <property type="entry name" value="INTEGRASE"/>
    <property type="match status" value="1"/>
</dbReference>
<dbReference type="GO" id="GO:0015074">
    <property type="term" value="P:DNA integration"/>
    <property type="evidence" value="ECO:0007669"/>
    <property type="project" value="InterPro"/>
</dbReference>
<dbReference type="Pfam" id="PF24626">
    <property type="entry name" value="SH3_Tf2-1"/>
    <property type="match status" value="1"/>
</dbReference>
<feature type="domain" description="Integrase catalytic" evidence="1">
    <location>
        <begin position="106"/>
        <end position="264"/>
    </location>
</feature>
<dbReference type="Proteomes" id="UP000070412">
    <property type="component" value="Unassembled WGS sequence"/>
</dbReference>
<organism evidence="2">
    <name type="scientific">Sarcoptes scabiei</name>
    <name type="common">Itch mite</name>
    <name type="synonym">Acarus scabiei</name>
    <dbReference type="NCBI Taxonomy" id="52283"/>
    <lineage>
        <taxon>Eukaryota</taxon>
        <taxon>Metazoa</taxon>
        <taxon>Ecdysozoa</taxon>
        <taxon>Arthropoda</taxon>
        <taxon>Chelicerata</taxon>
        <taxon>Arachnida</taxon>
        <taxon>Acari</taxon>
        <taxon>Acariformes</taxon>
        <taxon>Sarcoptiformes</taxon>
        <taxon>Astigmata</taxon>
        <taxon>Psoroptidia</taxon>
        <taxon>Sarcoptoidea</taxon>
        <taxon>Sarcoptidae</taxon>
        <taxon>Sarcoptinae</taxon>
        <taxon>Sarcoptes</taxon>
    </lineage>
</organism>
<dbReference type="InterPro" id="IPR056924">
    <property type="entry name" value="SH3_Tf2-1"/>
</dbReference>
<dbReference type="PANTHER" id="PTHR37984">
    <property type="entry name" value="PROTEIN CBG26694"/>
    <property type="match status" value="1"/>
</dbReference>
<proteinExistence type="predicted"/>
<dbReference type="GO" id="GO:0003676">
    <property type="term" value="F:nucleic acid binding"/>
    <property type="evidence" value="ECO:0007669"/>
    <property type="project" value="InterPro"/>
</dbReference>
<sequence length="362" mass="41943">MHLSQYDFKIIYRKGSENIQADVLSRFPQNFCCYFDIEDPKISKKQLVGINTLPPGCVFEGNDIIRIKNGLKRYYLTRDVAKKKLLEIHNKTHRGILYTLKEFSKFIIMKLKTIWLSSVGGLSHYNSTKRYLHLAIDAFSRYIWHYSSKSQTADDFITLDKKIIIVGIPKLVVADKFTAINSGIFKRFLQSMNISIMYTPTDHPQSNGMIEKAQSTVIGLLKCKHIERPKQAWTTLAIESIKSYNEAIHSSTKFPPVYLLKGEEPQNHYKGQDLHQNRAHAKVNSDKSHEYSENYFKKKNQKMEFTVGDKVLVKTSKKICKKKLDPDYSGPFYIKQKISSNMYQLEGFKDLMHVSALKKCFI</sequence>
<dbReference type="OrthoDB" id="6514906at2759"/>
<dbReference type="InterPro" id="IPR050951">
    <property type="entry name" value="Retrovirus_Pol_polyprotein"/>
</dbReference>
<evidence type="ECO:0000313" key="4">
    <source>
        <dbReference type="Proteomes" id="UP000070412"/>
    </source>
</evidence>
<keyword evidence="4" id="KW-1185">Reference proteome</keyword>
<dbReference type="Gene3D" id="3.30.420.10">
    <property type="entry name" value="Ribonuclease H-like superfamily/Ribonuclease H"/>
    <property type="match status" value="1"/>
</dbReference>
<dbReference type="PANTHER" id="PTHR37984:SF5">
    <property type="entry name" value="PROTEIN NYNRIN-LIKE"/>
    <property type="match status" value="1"/>
</dbReference>
<dbReference type="AlphaFoldDB" id="A0A834R455"/>
<evidence type="ECO:0000313" key="3">
    <source>
        <dbReference type="EnsemblMetazoa" id="KAF7490524.1"/>
    </source>
</evidence>
<reference evidence="4" key="1">
    <citation type="journal article" date="2020" name="PLoS Negl. Trop. Dis.">
        <title>High-quality nuclear genome for Sarcoptes scabiei-A critical resource for a neglected parasite.</title>
        <authorList>
            <person name="Korhonen P.K."/>
            <person name="Gasser R.B."/>
            <person name="Ma G."/>
            <person name="Wang T."/>
            <person name="Stroehlein A.J."/>
            <person name="Young N.D."/>
            <person name="Ang C.S."/>
            <person name="Fernando D.D."/>
            <person name="Lu H.C."/>
            <person name="Taylor S."/>
            <person name="Reynolds S.L."/>
            <person name="Mofiz E."/>
            <person name="Najaraj S.H."/>
            <person name="Gowda H."/>
            <person name="Madugundu A."/>
            <person name="Renuse S."/>
            <person name="Holt D."/>
            <person name="Pandey A."/>
            <person name="Papenfuss A.T."/>
            <person name="Fischer K."/>
        </authorList>
    </citation>
    <scope>NUCLEOTIDE SEQUENCE [LARGE SCALE GENOMIC DNA]</scope>
</reference>
<dbReference type="InterPro" id="IPR012337">
    <property type="entry name" value="RNaseH-like_sf"/>
</dbReference>
<protein>
    <submittedName>
        <fullName evidence="2">Transposon Tf2-8 polyprotein</fullName>
    </submittedName>
</protein>
<reference evidence="2" key="2">
    <citation type="submission" date="2020-01" db="EMBL/GenBank/DDBJ databases">
        <authorList>
            <person name="Korhonen P.K.K."/>
            <person name="Guangxu M.G."/>
            <person name="Wang T.W."/>
            <person name="Stroehlein A.J.S."/>
            <person name="Young N.D."/>
            <person name="Ang C.-S.A."/>
            <person name="Fernando D.W.F."/>
            <person name="Lu H.L."/>
            <person name="Taylor S.T."/>
            <person name="Ehtesham M.E.M."/>
            <person name="Najaraj S.H.N."/>
            <person name="Harsha G.H.G."/>
            <person name="Madugundu A.M."/>
            <person name="Renuse S.R."/>
            <person name="Holt D.H."/>
            <person name="Pandey A.P."/>
            <person name="Papenfuss A.P."/>
            <person name="Gasser R.B.G."/>
            <person name="Fischer K.F."/>
        </authorList>
    </citation>
    <scope>NUCLEOTIDE SEQUENCE</scope>
    <source>
        <strain evidence="2">SSS_KF_BRIS2020</strain>
    </source>
</reference>
<name>A0A834R455_SARSC</name>
<dbReference type="EMBL" id="WVUK01000062">
    <property type="protein sequence ID" value="KAF7490524.1"/>
    <property type="molecule type" value="Genomic_DNA"/>
</dbReference>
<gene>
    <name evidence="2" type="ORF">SSS_7619</name>
</gene>
<accession>A0A834R455</accession>
<dbReference type="InterPro" id="IPR001584">
    <property type="entry name" value="Integrase_cat-core"/>
</dbReference>
<dbReference type="InterPro" id="IPR036397">
    <property type="entry name" value="RNaseH_sf"/>
</dbReference>
<dbReference type="SUPFAM" id="SSF53098">
    <property type="entry name" value="Ribonuclease H-like"/>
    <property type="match status" value="1"/>
</dbReference>
<evidence type="ECO:0000313" key="2">
    <source>
        <dbReference type="EMBL" id="KAF7490524.1"/>
    </source>
</evidence>